<dbReference type="SUPFAM" id="SSF53167">
    <property type="entry name" value="Purine and uridine phosphorylases"/>
    <property type="match status" value="1"/>
</dbReference>
<proteinExistence type="predicted"/>
<gene>
    <name evidence="5" type="ORF">FVB32_08180</name>
</gene>
<protein>
    <recommendedName>
        <fullName evidence="2">Uridine phosphorylase</fullName>
        <ecNumber evidence="1">2.4.2.3</ecNumber>
    </recommendedName>
</protein>
<dbReference type="Proteomes" id="UP000321456">
    <property type="component" value="Unassembled WGS sequence"/>
</dbReference>
<dbReference type="Gene3D" id="3.40.50.1580">
    <property type="entry name" value="Nucleoside phosphorylase domain"/>
    <property type="match status" value="1"/>
</dbReference>
<organism evidence="5 6">
    <name type="scientific">Flagellimonas hymeniacidonis</name>
    <dbReference type="NCBI Taxonomy" id="2603628"/>
    <lineage>
        <taxon>Bacteria</taxon>
        <taxon>Pseudomonadati</taxon>
        <taxon>Bacteroidota</taxon>
        <taxon>Flavobacteriia</taxon>
        <taxon>Flavobacteriales</taxon>
        <taxon>Flavobacteriaceae</taxon>
        <taxon>Flagellimonas</taxon>
    </lineage>
</organism>
<reference evidence="5 6" key="1">
    <citation type="submission" date="2019-08" db="EMBL/GenBank/DDBJ databases">
        <title>Professor.</title>
        <authorList>
            <person name="Park J.S."/>
        </authorList>
    </citation>
    <scope>NUCLEOTIDE SEQUENCE [LARGE SCALE GENOMIC DNA]</scope>
    <source>
        <strain evidence="5 6">176CP5-101</strain>
    </source>
</reference>
<dbReference type="GO" id="GO:0004731">
    <property type="term" value="F:purine-nucleoside phosphorylase activity"/>
    <property type="evidence" value="ECO:0007669"/>
    <property type="project" value="TreeGrafter"/>
</dbReference>
<evidence type="ECO:0000313" key="6">
    <source>
        <dbReference type="Proteomes" id="UP000321456"/>
    </source>
</evidence>
<dbReference type="GO" id="GO:0005829">
    <property type="term" value="C:cytosol"/>
    <property type="evidence" value="ECO:0007669"/>
    <property type="project" value="TreeGrafter"/>
</dbReference>
<evidence type="ECO:0000256" key="2">
    <source>
        <dbReference type="ARBA" id="ARBA00021980"/>
    </source>
</evidence>
<keyword evidence="6" id="KW-1185">Reference proteome</keyword>
<dbReference type="GO" id="GO:0004850">
    <property type="term" value="F:uridine phosphorylase activity"/>
    <property type="evidence" value="ECO:0007669"/>
    <property type="project" value="UniProtKB-EC"/>
</dbReference>
<feature type="domain" description="Nucleoside phosphorylase" evidence="4">
    <location>
        <begin position="29"/>
        <end position="275"/>
    </location>
</feature>
<dbReference type="EC" id="2.4.2.3" evidence="1"/>
<evidence type="ECO:0000256" key="3">
    <source>
        <dbReference type="ARBA" id="ARBA00048447"/>
    </source>
</evidence>
<dbReference type="AlphaFoldDB" id="A0A5C8VAR2"/>
<dbReference type="Pfam" id="PF01048">
    <property type="entry name" value="PNP_UDP_1"/>
    <property type="match status" value="1"/>
</dbReference>
<comment type="catalytic activity">
    <reaction evidence="3">
        <text>uridine + phosphate = alpha-D-ribose 1-phosphate + uracil</text>
        <dbReference type="Rhea" id="RHEA:24388"/>
        <dbReference type="ChEBI" id="CHEBI:16704"/>
        <dbReference type="ChEBI" id="CHEBI:17568"/>
        <dbReference type="ChEBI" id="CHEBI:43474"/>
        <dbReference type="ChEBI" id="CHEBI:57720"/>
        <dbReference type="EC" id="2.4.2.3"/>
    </reaction>
</comment>
<dbReference type="PANTHER" id="PTHR43691:SF11">
    <property type="entry name" value="FI09636P-RELATED"/>
    <property type="match status" value="1"/>
</dbReference>
<dbReference type="InterPro" id="IPR000845">
    <property type="entry name" value="Nucleoside_phosphorylase_d"/>
</dbReference>
<dbReference type="CDD" id="cd00436">
    <property type="entry name" value="UP_TbUP-like"/>
    <property type="match status" value="1"/>
</dbReference>
<dbReference type="RefSeq" id="WP_147743042.1">
    <property type="nucleotide sequence ID" value="NZ_VRUR01000001.1"/>
</dbReference>
<dbReference type="PANTHER" id="PTHR43691">
    <property type="entry name" value="URIDINE PHOSPHORYLASE"/>
    <property type="match status" value="1"/>
</dbReference>
<name>A0A5C8VAR2_9FLAO</name>
<sequence length="292" mass="33259">MILDSELILNPDGSIFHLHLRPGQIADTVILVGDPKRVDVFESLFSDIEFKIANREYVSITGKFEYKRITVVSTGVGIGNIDIVMNELDALVNIDFETREIKKEKRKLEFIRIGTSGSLQKHIPVNSYVISEKSVGFDNLLYFYEKGEEVVNEEFRRLFRILVGGHSIFLNPYVVDASKKLLLQLKSEDTFIGITITAPGFYVPQGRELRLSKKLDDINNKLSDFEYHGHTITNYEMESSALYGLAKMLGHDAIAICLVIANRLNKEANKNYREKVKELIIYVLHKIIADES</sequence>
<evidence type="ECO:0000256" key="1">
    <source>
        <dbReference type="ARBA" id="ARBA00011888"/>
    </source>
</evidence>
<dbReference type="GO" id="GO:0006152">
    <property type="term" value="P:purine nucleoside catabolic process"/>
    <property type="evidence" value="ECO:0007669"/>
    <property type="project" value="TreeGrafter"/>
</dbReference>
<accession>A0A5C8VAR2</accession>
<evidence type="ECO:0000259" key="4">
    <source>
        <dbReference type="Pfam" id="PF01048"/>
    </source>
</evidence>
<evidence type="ECO:0000313" key="5">
    <source>
        <dbReference type="EMBL" id="TXN38259.1"/>
    </source>
</evidence>
<dbReference type="InterPro" id="IPR035994">
    <property type="entry name" value="Nucleoside_phosphorylase_sf"/>
</dbReference>
<comment type="caution">
    <text evidence="5">The sequence shown here is derived from an EMBL/GenBank/DDBJ whole genome shotgun (WGS) entry which is preliminary data.</text>
</comment>
<dbReference type="EMBL" id="VRUR01000001">
    <property type="protein sequence ID" value="TXN38259.1"/>
    <property type="molecule type" value="Genomic_DNA"/>
</dbReference>